<dbReference type="GO" id="GO:0035869">
    <property type="term" value="C:ciliary transition zone"/>
    <property type="evidence" value="ECO:0007669"/>
    <property type="project" value="TreeGrafter"/>
</dbReference>
<evidence type="ECO:0000313" key="7">
    <source>
        <dbReference type="Proteomes" id="UP001146120"/>
    </source>
</evidence>
<evidence type="ECO:0000256" key="5">
    <source>
        <dbReference type="SAM" id="Phobius"/>
    </source>
</evidence>
<dbReference type="Proteomes" id="UP001146120">
    <property type="component" value="Unassembled WGS sequence"/>
</dbReference>
<keyword evidence="3 5" id="KW-1133">Transmembrane helix</keyword>
<evidence type="ECO:0000256" key="3">
    <source>
        <dbReference type="ARBA" id="ARBA00022989"/>
    </source>
</evidence>
<name>A0AAV2ZFN4_9STRA</name>
<dbReference type="EMBL" id="DAKRPA010000006">
    <property type="protein sequence ID" value="DBA04645.1"/>
    <property type="molecule type" value="Genomic_DNA"/>
</dbReference>
<dbReference type="GO" id="GO:0016020">
    <property type="term" value="C:membrane"/>
    <property type="evidence" value="ECO:0007669"/>
    <property type="project" value="UniProtKB-SubCell"/>
</dbReference>
<sequence length="118" mass="13482">MGQFSSLVLQVALGCHHAYLHVYFIVTLGLFIYKGIVLPYPPTGAYTWDIIFLFLYLFIEKTRMFHASKGNRTKLLAPLVLSLVLTVPTTICTAYYLQLQTYVCVWLSALECCDRLTH</sequence>
<dbReference type="GO" id="GO:1905515">
    <property type="term" value="P:non-motile cilium assembly"/>
    <property type="evidence" value="ECO:0007669"/>
    <property type="project" value="TreeGrafter"/>
</dbReference>
<feature type="transmembrane region" description="Helical" evidence="5">
    <location>
        <begin position="7"/>
        <end position="33"/>
    </location>
</feature>
<comment type="subcellular location">
    <subcellularLocation>
        <location evidence="1">Membrane</location>
        <topology evidence="1">Multi-pass membrane protein</topology>
    </subcellularLocation>
</comment>
<feature type="transmembrane region" description="Helical" evidence="5">
    <location>
        <begin position="75"/>
        <end position="97"/>
    </location>
</feature>
<organism evidence="6 7">
    <name type="scientific">Lagenidium giganteum</name>
    <dbReference type="NCBI Taxonomy" id="4803"/>
    <lineage>
        <taxon>Eukaryota</taxon>
        <taxon>Sar</taxon>
        <taxon>Stramenopiles</taxon>
        <taxon>Oomycota</taxon>
        <taxon>Peronosporomycetes</taxon>
        <taxon>Pythiales</taxon>
        <taxon>Pythiaceae</taxon>
    </lineage>
</organism>
<keyword evidence="2 5" id="KW-0812">Transmembrane</keyword>
<dbReference type="InterPro" id="IPR019184">
    <property type="entry name" value="Uncharacterised_TM-17"/>
</dbReference>
<evidence type="ECO:0000256" key="1">
    <source>
        <dbReference type="ARBA" id="ARBA00004141"/>
    </source>
</evidence>
<dbReference type="PANTHER" id="PTHR13531">
    <property type="entry name" value="GEO07735P1-RELATED-RELATED"/>
    <property type="match status" value="1"/>
</dbReference>
<proteinExistence type="predicted"/>
<keyword evidence="7" id="KW-1185">Reference proteome</keyword>
<feature type="transmembrane region" description="Helical" evidence="5">
    <location>
        <begin position="45"/>
        <end position="63"/>
    </location>
</feature>
<dbReference type="AlphaFoldDB" id="A0AAV2ZFN4"/>
<dbReference type="PANTHER" id="PTHR13531:SF0">
    <property type="entry name" value="GEO07735P1-RELATED"/>
    <property type="match status" value="1"/>
</dbReference>
<gene>
    <name evidence="6" type="ORF">N0F65_012228</name>
</gene>
<evidence type="ECO:0000313" key="6">
    <source>
        <dbReference type="EMBL" id="DBA04645.1"/>
    </source>
</evidence>
<evidence type="ECO:0000256" key="2">
    <source>
        <dbReference type="ARBA" id="ARBA00022692"/>
    </source>
</evidence>
<accession>A0AAV2ZFN4</accession>
<evidence type="ECO:0000256" key="4">
    <source>
        <dbReference type="ARBA" id="ARBA00023136"/>
    </source>
</evidence>
<dbReference type="Pfam" id="PF09799">
    <property type="entry name" value="Transmemb_17"/>
    <property type="match status" value="1"/>
</dbReference>
<comment type="caution">
    <text evidence="6">The sequence shown here is derived from an EMBL/GenBank/DDBJ whole genome shotgun (WGS) entry which is preliminary data.</text>
</comment>
<keyword evidence="4 5" id="KW-0472">Membrane</keyword>
<reference evidence="6" key="1">
    <citation type="submission" date="2022-11" db="EMBL/GenBank/DDBJ databases">
        <authorList>
            <person name="Morgan W.R."/>
            <person name="Tartar A."/>
        </authorList>
    </citation>
    <scope>NUCLEOTIDE SEQUENCE</scope>
    <source>
        <strain evidence="6">ARSEF 373</strain>
    </source>
</reference>
<protein>
    <submittedName>
        <fullName evidence="6">Uncharacterized protein</fullName>
    </submittedName>
</protein>
<reference evidence="6" key="2">
    <citation type="journal article" date="2023" name="Microbiol Resour">
        <title>Decontamination and Annotation of the Draft Genome Sequence of the Oomycete Lagenidium giganteum ARSEF 373.</title>
        <authorList>
            <person name="Morgan W.R."/>
            <person name="Tartar A."/>
        </authorList>
    </citation>
    <scope>NUCLEOTIDE SEQUENCE</scope>
    <source>
        <strain evidence="6">ARSEF 373</strain>
    </source>
</reference>